<keyword evidence="3" id="KW-0460">Magnesium</keyword>
<dbReference type="Proteomes" id="UP000320055">
    <property type="component" value="Unassembled WGS sequence"/>
</dbReference>
<dbReference type="Gene3D" id="3.90.470.20">
    <property type="entry name" value="4'-phosphopantetheinyl transferase domain"/>
    <property type="match status" value="1"/>
</dbReference>
<keyword evidence="1 5" id="KW-0808">Transferase</keyword>
<dbReference type="Pfam" id="PF01648">
    <property type="entry name" value="ACPS"/>
    <property type="match status" value="1"/>
</dbReference>
<evidence type="ECO:0000256" key="3">
    <source>
        <dbReference type="ARBA" id="ARBA00022842"/>
    </source>
</evidence>
<name>A0A563VWA7_9CYAN</name>
<feature type="domain" description="4'-phosphopantetheinyl transferase" evidence="4">
    <location>
        <begin position="14"/>
        <end position="104"/>
    </location>
</feature>
<proteinExistence type="predicted"/>
<sequence>MSLDTKLASDEIKGLGIDLAYIPWMTKLVEGYDRETLKLLFTAKEIDCCQSSSYPHRDFTVCFATKEAVAKAFGTGITEDIEWNQIEAHLTQDKLTICLHGRANVLAKRATIYLWKARWWHWDEHVLVHALAI</sequence>
<dbReference type="InterPro" id="IPR037143">
    <property type="entry name" value="4-PPantetheinyl_Trfase_dom_sf"/>
</dbReference>
<keyword evidence="6" id="KW-1185">Reference proteome</keyword>
<dbReference type="InterPro" id="IPR008278">
    <property type="entry name" value="4-PPantetheinyl_Trfase_dom"/>
</dbReference>
<reference evidence="5 6" key="1">
    <citation type="submission" date="2019-01" db="EMBL/GenBank/DDBJ databases">
        <authorList>
            <person name="Brito A."/>
        </authorList>
    </citation>
    <scope>NUCLEOTIDE SEQUENCE [LARGE SCALE GENOMIC DNA]</scope>
    <source>
        <strain evidence="5">1</strain>
    </source>
</reference>
<keyword evidence="2" id="KW-0479">Metal-binding</keyword>
<accession>A0A563VWA7</accession>
<dbReference type="RefSeq" id="WP_144874529.1">
    <property type="nucleotide sequence ID" value="NZ_LR214101.1"/>
</dbReference>
<evidence type="ECO:0000313" key="5">
    <source>
        <dbReference type="EMBL" id="VEP15739.1"/>
    </source>
</evidence>
<dbReference type="AlphaFoldDB" id="A0A563VWA7"/>
<protein>
    <submittedName>
        <fullName evidence="5">Phosphopantetheine--protein transferase</fullName>
    </submittedName>
</protein>
<dbReference type="GO" id="GO:0008897">
    <property type="term" value="F:holo-[acyl-carrier-protein] synthase activity"/>
    <property type="evidence" value="ECO:0007669"/>
    <property type="project" value="InterPro"/>
</dbReference>
<evidence type="ECO:0000313" key="6">
    <source>
        <dbReference type="Proteomes" id="UP000320055"/>
    </source>
</evidence>
<dbReference type="InterPro" id="IPR004568">
    <property type="entry name" value="Ppantetheine-prot_Trfase_dom"/>
</dbReference>
<dbReference type="EMBL" id="CAACVJ010000296">
    <property type="protein sequence ID" value="VEP15739.1"/>
    <property type="molecule type" value="Genomic_DNA"/>
</dbReference>
<dbReference type="SUPFAM" id="SSF56214">
    <property type="entry name" value="4'-phosphopantetheinyl transferase"/>
    <property type="match status" value="1"/>
</dbReference>
<organism evidence="5 6">
    <name type="scientific">Hyella patelloides LEGE 07179</name>
    <dbReference type="NCBI Taxonomy" id="945734"/>
    <lineage>
        <taxon>Bacteria</taxon>
        <taxon>Bacillati</taxon>
        <taxon>Cyanobacteriota</taxon>
        <taxon>Cyanophyceae</taxon>
        <taxon>Pleurocapsales</taxon>
        <taxon>Hyellaceae</taxon>
        <taxon>Hyella</taxon>
    </lineage>
</organism>
<evidence type="ECO:0000256" key="2">
    <source>
        <dbReference type="ARBA" id="ARBA00022723"/>
    </source>
</evidence>
<dbReference type="GO" id="GO:0000287">
    <property type="term" value="F:magnesium ion binding"/>
    <property type="evidence" value="ECO:0007669"/>
    <property type="project" value="InterPro"/>
</dbReference>
<dbReference type="GO" id="GO:0006633">
    <property type="term" value="P:fatty acid biosynthetic process"/>
    <property type="evidence" value="ECO:0007669"/>
    <property type="project" value="InterPro"/>
</dbReference>
<dbReference type="NCBIfam" id="TIGR00556">
    <property type="entry name" value="pantethn_trn"/>
    <property type="match status" value="1"/>
</dbReference>
<evidence type="ECO:0000259" key="4">
    <source>
        <dbReference type="Pfam" id="PF01648"/>
    </source>
</evidence>
<dbReference type="OrthoDB" id="517356at2"/>
<gene>
    <name evidence="5" type="ORF">H1P_3650006</name>
</gene>
<evidence type="ECO:0000256" key="1">
    <source>
        <dbReference type="ARBA" id="ARBA00022679"/>
    </source>
</evidence>